<accession>A0A914P856</accession>
<dbReference type="Proteomes" id="UP000887578">
    <property type="component" value="Unplaced"/>
</dbReference>
<dbReference type="AlphaFoldDB" id="A0A914P856"/>
<sequence>MFDKDLLKNSCYKLMLLLAFLDLNMSVYNGVWTGLVSVTGNVFCHWPTLAYWIGNGSGAAWKMQSTATVLLAFNRCIEAFDEKLANIIFKGKRTFFWMCLPIAWGFFDFLVGPPGFFNPIYSVIMYNPHAGYFNDYTKTVCLNKIYSREKF</sequence>
<evidence type="ECO:0000256" key="1">
    <source>
        <dbReference type="SAM" id="Phobius"/>
    </source>
</evidence>
<dbReference type="InterPro" id="IPR019425">
    <property type="entry name" value="7TM_GPCR_serpentine_rcpt_Srt"/>
</dbReference>
<organism evidence="2 3">
    <name type="scientific">Panagrolaimus davidi</name>
    <dbReference type="NCBI Taxonomy" id="227884"/>
    <lineage>
        <taxon>Eukaryota</taxon>
        <taxon>Metazoa</taxon>
        <taxon>Ecdysozoa</taxon>
        <taxon>Nematoda</taxon>
        <taxon>Chromadorea</taxon>
        <taxon>Rhabditida</taxon>
        <taxon>Tylenchina</taxon>
        <taxon>Panagrolaimomorpha</taxon>
        <taxon>Panagrolaimoidea</taxon>
        <taxon>Panagrolaimidae</taxon>
        <taxon>Panagrolaimus</taxon>
    </lineage>
</organism>
<keyword evidence="1" id="KW-1133">Transmembrane helix</keyword>
<evidence type="ECO:0000313" key="2">
    <source>
        <dbReference type="Proteomes" id="UP000887578"/>
    </source>
</evidence>
<reference evidence="3" key="1">
    <citation type="submission" date="2022-11" db="UniProtKB">
        <authorList>
            <consortium name="WormBaseParasite"/>
        </authorList>
    </citation>
    <scope>IDENTIFICATION</scope>
</reference>
<dbReference type="Pfam" id="PF10321">
    <property type="entry name" value="7TM_GPCR_Srt"/>
    <property type="match status" value="1"/>
</dbReference>
<keyword evidence="2" id="KW-1185">Reference proteome</keyword>
<keyword evidence="1" id="KW-0472">Membrane</keyword>
<keyword evidence="1" id="KW-0812">Transmembrane</keyword>
<protein>
    <submittedName>
        <fullName evidence="3">Opsin</fullName>
    </submittedName>
</protein>
<dbReference type="PANTHER" id="PTHR23021:SF11">
    <property type="entry name" value="SERPENTINE RECEPTOR, CLASS T"/>
    <property type="match status" value="1"/>
</dbReference>
<proteinExistence type="predicted"/>
<name>A0A914P856_9BILA</name>
<evidence type="ECO:0000313" key="3">
    <source>
        <dbReference type="WBParaSite" id="PDA_v2.g14227.t1"/>
    </source>
</evidence>
<dbReference type="SUPFAM" id="SSF81321">
    <property type="entry name" value="Family A G protein-coupled receptor-like"/>
    <property type="match status" value="1"/>
</dbReference>
<dbReference type="PANTHER" id="PTHR23021">
    <property type="entry name" value="SERPENTINE RECEPTOR, CLASS T"/>
    <property type="match status" value="1"/>
</dbReference>
<dbReference type="WBParaSite" id="PDA_v2.g14227.t1">
    <property type="protein sequence ID" value="PDA_v2.g14227.t1"/>
    <property type="gene ID" value="PDA_v2.g14227"/>
</dbReference>
<feature type="transmembrane region" description="Helical" evidence="1">
    <location>
        <begin position="94"/>
        <end position="117"/>
    </location>
</feature>